<dbReference type="InterPro" id="IPR053224">
    <property type="entry name" value="Sensory_adhesion_molecule"/>
</dbReference>
<proteinExistence type="predicted"/>
<dbReference type="OrthoDB" id="1902639at2759"/>
<dbReference type="InterPro" id="IPR001258">
    <property type="entry name" value="NHL_repeat"/>
</dbReference>
<dbReference type="PANTHER" id="PTHR31460:SF0">
    <property type="entry name" value="CALCIUM-DEPENDENT PHOSPHOTRIESTERASE SUPERFAMILY PROTEIN-RELATED"/>
    <property type="match status" value="1"/>
</dbReference>
<evidence type="ECO:0000313" key="3">
    <source>
        <dbReference type="EMBL" id="KAH7307489.1"/>
    </source>
</evidence>
<keyword evidence="4" id="KW-1185">Reference proteome</keyword>
<dbReference type="Gene3D" id="2.120.10.30">
    <property type="entry name" value="TolB, C-terminal domain"/>
    <property type="match status" value="1"/>
</dbReference>
<reference evidence="3" key="1">
    <citation type="submission" date="2021-08" db="EMBL/GenBank/DDBJ databases">
        <title>WGS assembly of Ceratopteris richardii.</title>
        <authorList>
            <person name="Marchant D.B."/>
            <person name="Chen G."/>
            <person name="Jenkins J."/>
            <person name="Shu S."/>
            <person name="Leebens-Mack J."/>
            <person name="Grimwood J."/>
            <person name="Schmutz J."/>
            <person name="Soltis P."/>
            <person name="Soltis D."/>
            <person name="Chen Z.-H."/>
        </authorList>
    </citation>
    <scope>NUCLEOTIDE SEQUENCE</scope>
    <source>
        <strain evidence="3">Whitten #5841</strain>
        <tissue evidence="3">Leaf</tissue>
    </source>
</reference>
<dbReference type="AlphaFoldDB" id="A0A8T2S8X6"/>
<accession>A0A8T2S8X6</accession>
<protein>
    <recommendedName>
        <fullName evidence="5">SMP-30/Gluconolactonase/LRE-like region domain-containing protein</fullName>
    </recommendedName>
</protein>
<dbReference type="EMBL" id="CM035427">
    <property type="protein sequence ID" value="KAH7307489.1"/>
    <property type="molecule type" value="Genomic_DNA"/>
</dbReference>
<dbReference type="GO" id="GO:0005783">
    <property type="term" value="C:endoplasmic reticulum"/>
    <property type="evidence" value="ECO:0007669"/>
    <property type="project" value="TreeGrafter"/>
</dbReference>
<dbReference type="Pfam" id="PF01436">
    <property type="entry name" value="NHL"/>
    <property type="match status" value="1"/>
</dbReference>
<evidence type="ECO:0008006" key="5">
    <source>
        <dbReference type="Google" id="ProtNLM"/>
    </source>
</evidence>
<organism evidence="3 4">
    <name type="scientific">Ceratopteris richardii</name>
    <name type="common">Triangle waterfern</name>
    <dbReference type="NCBI Taxonomy" id="49495"/>
    <lineage>
        <taxon>Eukaryota</taxon>
        <taxon>Viridiplantae</taxon>
        <taxon>Streptophyta</taxon>
        <taxon>Embryophyta</taxon>
        <taxon>Tracheophyta</taxon>
        <taxon>Polypodiopsida</taxon>
        <taxon>Polypodiidae</taxon>
        <taxon>Polypodiales</taxon>
        <taxon>Pteridineae</taxon>
        <taxon>Pteridaceae</taxon>
        <taxon>Parkerioideae</taxon>
        <taxon>Ceratopteris</taxon>
    </lineage>
</organism>
<evidence type="ECO:0000256" key="2">
    <source>
        <dbReference type="PROSITE-ProRule" id="PRU00504"/>
    </source>
</evidence>
<feature type="repeat" description="NHL" evidence="2">
    <location>
        <begin position="159"/>
        <end position="184"/>
    </location>
</feature>
<dbReference type="PANTHER" id="PTHR31460">
    <property type="match status" value="1"/>
</dbReference>
<name>A0A8T2S8X6_CERRI</name>
<dbReference type="Proteomes" id="UP000825935">
    <property type="component" value="Chromosome 22"/>
</dbReference>
<dbReference type="SUPFAM" id="SSF63829">
    <property type="entry name" value="Calcium-dependent phosphotriesterase"/>
    <property type="match status" value="1"/>
</dbReference>
<dbReference type="InterPro" id="IPR011042">
    <property type="entry name" value="6-blade_b-propeller_TolB-like"/>
</dbReference>
<keyword evidence="1" id="KW-0677">Repeat</keyword>
<sequence length="340" mass="37815">MAHETARWEQLLETRRGRSAGLPLLVAIEIRYNPRPARHDPTEPFLPFHRMLRECSQWDERGHRFLVSVFDGGMGCVPVHEPYENKIVDEETLVSAAPFPGLSNLGFRIDHARNRVVCCASDKFDYALSTVVAYSYDTWETLFVVKLQEGADNKSLADDLTIDPDGNIYVTDTYNGKIWKINPEGTEFSVFSDDPQFKLDPENEYYGWVRLNGIVYHPNGFLLVSHLAAHALFKVSMDGKTVTRVGGLTRELLGDGIALKDENTLVMAGLDVGIHVLETSDNWETAVEAYHSPAESSILLPTSVSIKNGEPFVGFANLMPSDPPVNLIATPDFSAIPPPP</sequence>
<gene>
    <name evidence="3" type="ORF">KP509_22G062100</name>
</gene>
<dbReference type="PROSITE" id="PS51125">
    <property type="entry name" value="NHL"/>
    <property type="match status" value="1"/>
</dbReference>
<evidence type="ECO:0000313" key="4">
    <source>
        <dbReference type="Proteomes" id="UP000825935"/>
    </source>
</evidence>
<comment type="caution">
    <text evidence="3">The sequence shown here is derived from an EMBL/GenBank/DDBJ whole genome shotgun (WGS) entry which is preliminary data.</text>
</comment>
<evidence type="ECO:0000256" key="1">
    <source>
        <dbReference type="ARBA" id="ARBA00022737"/>
    </source>
</evidence>